<dbReference type="EMBL" id="CACRTV010000075">
    <property type="protein sequence ID" value="VYU59062.1"/>
    <property type="molecule type" value="Genomic_DNA"/>
</dbReference>
<organism evidence="1">
    <name type="scientific">Clostridium paraputrificum</name>
    <dbReference type="NCBI Taxonomy" id="29363"/>
    <lineage>
        <taxon>Bacteria</taxon>
        <taxon>Bacillati</taxon>
        <taxon>Bacillota</taxon>
        <taxon>Clostridia</taxon>
        <taxon>Eubacteriales</taxon>
        <taxon>Clostridiaceae</taxon>
        <taxon>Clostridium</taxon>
    </lineage>
</organism>
<reference evidence="1" key="1">
    <citation type="submission" date="2019-11" db="EMBL/GenBank/DDBJ databases">
        <authorList>
            <person name="Feng L."/>
        </authorList>
    </citation>
    <scope>NUCLEOTIDE SEQUENCE</scope>
    <source>
        <strain evidence="1">CParaputrificumLFYP93</strain>
    </source>
</reference>
<gene>
    <name evidence="1" type="ORF">CPLFYP93_02864</name>
</gene>
<protein>
    <submittedName>
        <fullName evidence="1">Uncharacterized protein</fullName>
    </submittedName>
</protein>
<evidence type="ECO:0000313" key="1">
    <source>
        <dbReference type="EMBL" id="VYU59062.1"/>
    </source>
</evidence>
<sequence length="68" mass="7724">MSEFGIILVIKIIKGEDFMAHKSNSDNFDNMARVGNFTKNAVENFEKNIIKKKNYLEEVNSKKGAVSK</sequence>
<dbReference type="AlphaFoldDB" id="A0A6N3G394"/>
<accession>A0A6N3G394</accession>
<name>A0A6N3G394_9CLOT</name>
<proteinExistence type="predicted"/>